<dbReference type="InterPro" id="IPR040459">
    <property type="entry name" value="MJ1316"/>
</dbReference>
<dbReference type="OrthoDB" id="10263155at2759"/>
<organism evidence="4 5">
    <name type="scientific">Geotrypetes seraphini</name>
    <name type="common">Gaboon caecilian</name>
    <name type="synonym">Caecilia seraphini</name>
    <dbReference type="NCBI Taxonomy" id="260995"/>
    <lineage>
        <taxon>Eukaryota</taxon>
        <taxon>Metazoa</taxon>
        <taxon>Chordata</taxon>
        <taxon>Craniata</taxon>
        <taxon>Vertebrata</taxon>
        <taxon>Euteleostomi</taxon>
        <taxon>Amphibia</taxon>
        <taxon>Gymnophiona</taxon>
        <taxon>Geotrypetes</taxon>
    </lineage>
</organism>
<keyword evidence="1" id="KW-0863">Zinc-finger</keyword>
<dbReference type="Pfam" id="PF00642">
    <property type="entry name" value="zf-CCCH"/>
    <property type="match status" value="1"/>
</dbReference>
<keyword evidence="5" id="KW-0675">Receptor</keyword>
<dbReference type="Pfam" id="PF10469">
    <property type="entry name" value="AKAP7_NLS"/>
    <property type="match status" value="1"/>
</dbReference>
<proteinExistence type="predicted"/>
<feature type="zinc finger region" description="C3H1-type" evidence="1">
    <location>
        <begin position="32"/>
        <end position="59"/>
    </location>
</feature>
<dbReference type="InterPro" id="IPR009097">
    <property type="entry name" value="Cyclic_Pdiesterase"/>
</dbReference>
<dbReference type="PANTHER" id="PTHR46729">
    <property type="entry name" value="LEUKOCYTE RECEPTOR CLUSTER MEMBER 9"/>
    <property type="match status" value="1"/>
</dbReference>
<dbReference type="InterPro" id="IPR042653">
    <property type="entry name" value="Leng9"/>
</dbReference>
<dbReference type="RefSeq" id="XP_033816590.1">
    <property type="nucleotide sequence ID" value="XM_033960699.1"/>
</dbReference>
<dbReference type="KEGG" id="gsh:117367777"/>
<dbReference type="InterPro" id="IPR019510">
    <property type="entry name" value="AKAP7-like_phosphoesterase"/>
</dbReference>
<protein>
    <submittedName>
        <fullName evidence="5">Leukocyte receptor cluster member 9</fullName>
    </submittedName>
</protein>
<evidence type="ECO:0000313" key="4">
    <source>
        <dbReference type="Proteomes" id="UP000515159"/>
    </source>
</evidence>
<evidence type="ECO:0000256" key="1">
    <source>
        <dbReference type="PROSITE-ProRule" id="PRU00723"/>
    </source>
</evidence>
<dbReference type="Proteomes" id="UP000515159">
    <property type="component" value="Chromosome 10"/>
</dbReference>
<keyword evidence="1" id="KW-0862">Zinc</keyword>
<dbReference type="GeneID" id="117367777"/>
<evidence type="ECO:0000256" key="2">
    <source>
        <dbReference type="SAM" id="MobiDB-lite"/>
    </source>
</evidence>
<sequence>MEKSSEQEGCSSSENHDNGKEPAAEKEPTVESDDTGTCSFYLEGRCRFGNRCRSLHPGSSQEQVAVLLPPKSTKGETPQAHKKPPMKTAEDVISRIQWDEHLPSECFAVGYLDRFLGTLEKPFSAFSWEDLAAVGHDVLAIPKHRIQYFKFRDLIVWDKRTRTDNVFGSTGSGQTILDIVDSYETLVQMEEPRHTVADPIEENEGENNADNAIREHPSPQRLRPTHFVAVQISSTEVKDAIKEVQQYLVKERPQLEEFCCSVSTLHLTLCPLHLDSPEEIEKSLTILQEFMSTTQRLLPPTLILHFQGLEDFHARVLYIAPSETTQLLSFAHALNRSFCEKGLTVIQSPDAQKLHLTIAKIPRRYSHKDPKLQLCPDLYRELQGKEFGSQAVDSLCFCYAGKERRADGFYTTLIEFPLY</sequence>
<dbReference type="Gene3D" id="3.90.1140.10">
    <property type="entry name" value="Cyclic phosphodiesterase"/>
    <property type="match status" value="1"/>
</dbReference>
<evidence type="ECO:0000313" key="5">
    <source>
        <dbReference type="RefSeq" id="XP_033816590.1"/>
    </source>
</evidence>
<feature type="domain" description="C3H1-type" evidence="3">
    <location>
        <begin position="32"/>
        <end position="59"/>
    </location>
</feature>
<dbReference type="SUPFAM" id="SSF55144">
    <property type="entry name" value="LigT-like"/>
    <property type="match status" value="1"/>
</dbReference>
<feature type="region of interest" description="Disordered" evidence="2">
    <location>
        <begin position="1"/>
        <end position="35"/>
    </location>
</feature>
<name>A0A6P8SD46_GEOSA</name>
<dbReference type="PROSITE" id="PS50103">
    <property type="entry name" value="ZF_C3H1"/>
    <property type="match status" value="1"/>
</dbReference>
<dbReference type="Gene3D" id="2.30.30.1190">
    <property type="match status" value="1"/>
</dbReference>
<dbReference type="InterPro" id="IPR000571">
    <property type="entry name" value="Znf_CCCH"/>
</dbReference>
<dbReference type="Pfam" id="PF04457">
    <property type="entry name" value="MJ1316"/>
    <property type="match status" value="1"/>
</dbReference>
<dbReference type="AlphaFoldDB" id="A0A6P8SD46"/>
<dbReference type="InParanoid" id="A0A6P8SD46"/>
<evidence type="ECO:0000259" key="3">
    <source>
        <dbReference type="PROSITE" id="PS50103"/>
    </source>
</evidence>
<accession>A0A6P8SD46</accession>
<gene>
    <name evidence="5" type="primary">LENG9</name>
</gene>
<dbReference type="CTD" id="94059"/>
<dbReference type="PANTHER" id="PTHR46729:SF1">
    <property type="entry name" value="LEUKOCYTE RECEPTOR CLUSTER MEMBER 9"/>
    <property type="match status" value="1"/>
</dbReference>
<dbReference type="FunCoup" id="A0A6P8SD46">
    <property type="interactions" value="41"/>
</dbReference>
<keyword evidence="1" id="KW-0479">Metal-binding</keyword>
<dbReference type="GO" id="GO:0008270">
    <property type="term" value="F:zinc ion binding"/>
    <property type="evidence" value="ECO:0007669"/>
    <property type="project" value="UniProtKB-KW"/>
</dbReference>
<keyword evidence="4" id="KW-1185">Reference proteome</keyword>
<reference evidence="5" key="1">
    <citation type="submission" date="2025-08" db="UniProtKB">
        <authorList>
            <consortium name="RefSeq"/>
        </authorList>
    </citation>
    <scope>IDENTIFICATION</scope>
</reference>
<feature type="compositionally biased region" description="Basic and acidic residues" evidence="2">
    <location>
        <begin position="14"/>
        <end position="29"/>
    </location>
</feature>